<proteinExistence type="inferred from homology"/>
<evidence type="ECO:0000256" key="3">
    <source>
        <dbReference type="ARBA" id="ARBA00023186"/>
    </source>
</evidence>
<keyword evidence="2 4" id="KW-0996">Nickel insertion</keyword>
<organism evidence="5 6">
    <name type="scientific">Hydrocarboniclastica marina</name>
    <dbReference type="NCBI Taxonomy" id="2259620"/>
    <lineage>
        <taxon>Bacteria</taxon>
        <taxon>Pseudomonadati</taxon>
        <taxon>Pseudomonadota</taxon>
        <taxon>Gammaproteobacteria</taxon>
        <taxon>Alteromonadales</taxon>
        <taxon>Alteromonadaceae</taxon>
        <taxon>Hydrocarboniclastica</taxon>
    </lineage>
</organism>
<keyword evidence="6" id="KW-1185">Reference proteome</keyword>
<dbReference type="RefSeq" id="WP_136549424.1">
    <property type="nucleotide sequence ID" value="NZ_CP031093.1"/>
</dbReference>
<dbReference type="AlphaFoldDB" id="A0A4V1D8X6"/>
<dbReference type="PANTHER" id="PTHR33643">
    <property type="entry name" value="UREASE ACCESSORY PROTEIN D"/>
    <property type="match status" value="1"/>
</dbReference>
<comment type="function">
    <text evidence="4">Required for maturation of urease via the functional incorporation of the urease nickel metallocenter.</text>
</comment>
<comment type="subunit">
    <text evidence="4">UreD, UreF and UreG form a complex that acts as a GTP-hydrolysis-dependent molecular chaperone, activating the urease apoprotein by helping to assemble the nickel containing metallocenter of UreC. The UreE protein probably delivers the nickel.</text>
</comment>
<comment type="similarity">
    <text evidence="1 4">Belongs to the UreD family.</text>
</comment>
<dbReference type="EMBL" id="CP031093">
    <property type="protein sequence ID" value="QCF26720.1"/>
    <property type="molecule type" value="Genomic_DNA"/>
</dbReference>
<dbReference type="Pfam" id="PF01774">
    <property type="entry name" value="UreD"/>
    <property type="match status" value="1"/>
</dbReference>
<keyword evidence="4" id="KW-0963">Cytoplasm</keyword>
<dbReference type="KEGG" id="hmi:soil367_12695"/>
<reference evidence="5 6" key="1">
    <citation type="submission" date="2018-07" db="EMBL/GenBank/DDBJ databases">
        <title>Marsedoiliclastica nanhaica gen. nov. sp. nov., a novel marine hydrocarbonoclastic bacterium isolated from an in-situ enriched hydrocarbon-degrading consortium in deep-sea sediment.</title>
        <authorList>
            <person name="Dong C."/>
            <person name="Ma T."/>
            <person name="Liu R."/>
            <person name="Shao Z."/>
        </authorList>
    </citation>
    <scope>NUCLEOTIDE SEQUENCE [LARGE SCALE GENOMIC DNA]</scope>
    <source>
        <strain evidence="6">soil36-7</strain>
    </source>
</reference>
<dbReference type="InterPro" id="IPR002669">
    <property type="entry name" value="UreD"/>
</dbReference>
<dbReference type="Proteomes" id="UP000298049">
    <property type="component" value="Chromosome"/>
</dbReference>
<evidence type="ECO:0000256" key="2">
    <source>
        <dbReference type="ARBA" id="ARBA00022988"/>
    </source>
</evidence>
<keyword evidence="3 4" id="KW-0143">Chaperone</keyword>
<gene>
    <name evidence="4" type="primary">ureD</name>
    <name evidence="5" type="ORF">soil367_12695</name>
</gene>
<sequence>MSALEKQPDHRHWPASLHLELALRSGCTRLVRNRHLGPLRIQRPFHPEASDCAHLYVLHPPGGLVSGDDLRLTVDAGVSTRSLITTPSAGKIYHVASTGERQRQTTHITLAKGSQLEWLPQDNIVFDGALGELGLRVDLASDSRFFGWEITCLGRAAGDKPFRKGALLQRLELYRNGKPWLLERTPLRATADILNSPWGLRGQTVFATAIATLTHLGPDQQKHALELAREQLGQTCAGVTLTRELLIARLLGDDSETVRNQLIRFWWALRPLVFDRPACAPRIWAT</sequence>
<dbReference type="GO" id="GO:0005737">
    <property type="term" value="C:cytoplasm"/>
    <property type="evidence" value="ECO:0007669"/>
    <property type="project" value="UniProtKB-SubCell"/>
</dbReference>
<comment type="subcellular location">
    <subcellularLocation>
        <location evidence="4">Cytoplasm</location>
    </subcellularLocation>
</comment>
<protein>
    <recommendedName>
        <fullName evidence="4">Urease accessory protein UreD</fullName>
    </recommendedName>
</protein>
<name>A0A4V1D8X6_9ALTE</name>
<accession>A0A4V1D8X6</accession>
<dbReference type="PANTHER" id="PTHR33643:SF1">
    <property type="entry name" value="UREASE ACCESSORY PROTEIN D"/>
    <property type="match status" value="1"/>
</dbReference>
<dbReference type="OrthoDB" id="9798842at2"/>
<dbReference type="HAMAP" id="MF_01384">
    <property type="entry name" value="UreD"/>
    <property type="match status" value="1"/>
</dbReference>
<dbReference type="GO" id="GO:0016151">
    <property type="term" value="F:nickel cation binding"/>
    <property type="evidence" value="ECO:0007669"/>
    <property type="project" value="UniProtKB-UniRule"/>
</dbReference>
<evidence type="ECO:0000256" key="4">
    <source>
        <dbReference type="HAMAP-Rule" id="MF_01384"/>
    </source>
</evidence>
<evidence type="ECO:0000256" key="1">
    <source>
        <dbReference type="ARBA" id="ARBA00007177"/>
    </source>
</evidence>
<evidence type="ECO:0000313" key="6">
    <source>
        <dbReference type="Proteomes" id="UP000298049"/>
    </source>
</evidence>
<evidence type="ECO:0000313" key="5">
    <source>
        <dbReference type="EMBL" id="QCF26720.1"/>
    </source>
</evidence>